<accession>A0A267HRX8</accession>
<protein>
    <submittedName>
        <fullName evidence="1">Uncharacterized protein</fullName>
    </submittedName>
</protein>
<comment type="caution">
    <text evidence="1">The sequence shown here is derived from an EMBL/GenBank/DDBJ whole genome shotgun (WGS) entry which is preliminary data.</text>
</comment>
<evidence type="ECO:0000313" key="1">
    <source>
        <dbReference type="EMBL" id="PAB00395.1"/>
    </source>
</evidence>
<dbReference type="AlphaFoldDB" id="A0A267HRX8"/>
<dbReference type="Proteomes" id="UP000216797">
    <property type="component" value="Unassembled WGS sequence"/>
</dbReference>
<sequence length="74" mass="8608">MPDEGDPFLSGEGISFFNYIQSQFVDNNVYSIAVLFSLNGYEDEPISKHLQIPFDKLMIDDFHYKESKLIEITR</sequence>
<name>A0A267HRX8_9ENTE</name>
<reference evidence="1 2" key="1">
    <citation type="submission" date="2015-08" db="EMBL/GenBank/DDBJ databases">
        <title>Enterococcus genome sequence.</title>
        <authorList>
            <person name="Acedo J.Z."/>
            <person name="Vederas J.C."/>
        </authorList>
    </citation>
    <scope>NUCLEOTIDE SEQUENCE [LARGE SCALE GENOMIC DNA]</scope>
    <source>
        <strain evidence="1 2">49</strain>
    </source>
</reference>
<proteinExistence type="predicted"/>
<gene>
    <name evidence="1" type="ORF">AKL21_09545</name>
</gene>
<dbReference type="EMBL" id="LHUG01000007">
    <property type="protein sequence ID" value="PAB00395.1"/>
    <property type="molecule type" value="Genomic_DNA"/>
</dbReference>
<keyword evidence="2" id="KW-1185">Reference proteome</keyword>
<evidence type="ECO:0000313" key="2">
    <source>
        <dbReference type="Proteomes" id="UP000216797"/>
    </source>
</evidence>
<organism evidence="1 2">
    <name type="scientific">Enterococcus canintestini</name>
    <dbReference type="NCBI Taxonomy" id="317010"/>
    <lineage>
        <taxon>Bacteria</taxon>
        <taxon>Bacillati</taxon>
        <taxon>Bacillota</taxon>
        <taxon>Bacilli</taxon>
        <taxon>Lactobacillales</taxon>
        <taxon>Enterococcaceae</taxon>
        <taxon>Enterococcus</taxon>
    </lineage>
</organism>